<feature type="compositionally biased region" description="Basic residues" evidence="1">
    <location>
        <begin position="117"/>
        <end position="127"/>
    </location>
</feature>
<evidence type="ECO:0000256" key="1">
    <source>
        <dbReference type="SAM" id="MobiDB-lite"/>
    </source>
</evidence>
<sequence>MIHHVARSAVSYHSPFLHIFQNAAARAFIRVQCGTSPTNLFVTGSSTNTSSRESFEPITHPRNFKLASPQRLSGTLPVRCRLLRRYSSRAGAESAPLLPVFSDLPSRYPRGKINKRLSLSRKSQRHQLPRDVLVQSPTSGDTGNKEYLPDSYIDSLVHESTSSTALEDDPLSILSEIDDASLSAVTKSRIHRGHYSLFQRLRHLYMSYPNASIRYLVSYHDAFPDQQSSRSYNLLLRLALRHSAFGTAHALLQSMRTSGVPEDQTTWKLSARLLVREGRWSDAYNLVFNVSKTRSCAPFISDGVPITVWVELLGTLKRKAFQEPGPMRDPGMCTFPRYSHVMDQLQNLGVSSTDTPPPEVIYASVAALLQMQEREVARQVTAQFLRMDSKGLGMRLLHLHLAARSRKHSLKTFYRAIQDLRGFRVLCPELEPNSTTLSLLLGHLTRVKRCGSIGHKLIRWFRRRWGKSVVSPGVERRMLALAVKEKRVDLIKEWTTCVESRWKIWRLWSLEREVVDGAVPEPRRRSRRPDLRLARPGTERKLMNRLLPRAWRVLDVEQGSETIDWFT</sequence>
<dbReference type="AlphaFoldDB" id="A0A9P5MXM7"/>
<evidence type="ECO:0008006" key="4">
    <source>
        <dbReference type="Google" id="ProtNLM"/>
    </source>
</evidence>
<dbReference type="OrthoDB" id="3149711at2759"/>
<dbReference type="InterPro" id="IPR011990">
    <property type="entry name" value="TPR-like_helical_dom_sf"/>
</dbReference>
<keyword evidence="3" id="KW-1185">Reference proteome</keyword>
<gene>
    <name evidence="2" type="ORF">DFH94DRAFT_448356</name>
</gene>
<reference evidence="2" key="2">
    <citation type="journal article" date="2020" name="Nat. Commun.">
        <title>Large-scale genome sequencing of mycorrhizal fungi provides insights into the early evolution of symbiotic traits.</title>
        <authorList>
            <person name="Miyauchi S."/>
            <person name="Kiss E."/>
            <person name="Kuo A."/>
            <person name="Drula E."/>
            <person name="Kohler A."/>
            <person name="Sanchez-Garcia M."/>
            <person name="Morin E."/>
            <person name="Andreopoulos B."/>
            <person name="Barry K.W."/>
            <person name="Bonito G."/>
            <person name="Buee M."/>
            <person name="Carver A."/>
            <person name="Chen C."/>
            <person name="Cichocki N."/>
            <person name="Clum A."/>
            <person name="Culley D."/>
            <person name="Crous P.W."/>
            <person name="Fauchery L."/>
            <person name="Girlanda M."/>
            <person name="Hayes R.D."/>
            <person name="Keri Z."/>
            <person name="LaButti K."/>
            <person name="Lipzen A."/>
            <person name="Lombard V."/>
            <person name="Magnuson J."/>
            <person name="Maillard F."/>
            <person name="Murat C."/>
            <person name="Nolan M."/>
            <person name="Ohm R.A."/>
            <person name="Pangilinan J."/>
            <person name="Pereira M.F."/>
            <person name="Perotto S."/>
            <person name="Peter M."/>
            <person name="Pfister S."/>
            <person name="Riley R."/>
            <person name="Sitrit Y."/>
            <person name="Stielow J.B."/>
            <person name="Szollosi G."/>
            <person name="Zifcakova L."/>
            <person name="Stursova M."/>
            <person name="Spatafora J.W."/>
            <person name="Tedersoo L."/>
            <person name="Vaario L.M."/>
            <person name="Yamada A."/>
            <person name="Yan M."/>
            <person name="Wang P."/>
            <person name="Xu J."/>
            <person name="Bruns T."/>
            <person name="Baldrian P."/>
            <person name="Vilgalys R."/>
            <person name="Dunand C."/>
            <person name="Henrissat B."/>
            <person name="Grigoriev I.V."/>
            <person name="Hibbett D."/>
            <person name="Nagy L.G."/>
            <person name="Martin F.M."/>
        </authorList>
    </citation>
    <scope>NUCLEOTIDE SEQUENCE</scope>
    <source>
        <strain evidence="2">Prilba</strain>
    </source>
</reference>
<name>A0A9P5MXM7_9AGAM</name>
<evidence type="ECO:0000313" key="2">
    <source>
        <dbReference type="EMBL" id="KAF8481260.1"/>
    </source>
</evidence>
<dbReference type="Proteomes" id="UP000759537">
    <property type="component" value="Unassembled WGS sequence"/>
</dbReference>
<dbReference type="EMBL" id="WHVB01000007">
    <property type="protein sequence ID" value="KAF8481260.1"/>
    <property type="molecule type" value="Genomic_DNA"/>
</dbReference>
<reference evidence="2" key="1">
    <citation type="submission" date="2019-10" db="EMBL/GenBank/DDBJ databases">
        <authorList>
            <consortium name="DOE Joint Genome Institute"/>
            <person name="Kuo A."/>
            <person name="Miyauchi S."/>
            <person name="Kiss E."/>
            <person name="Drula E."/>
            <person name="Kohler A."/>
            <person name="Sanchez-Garcia M."/>
            <person name="Andreopoulos B."/>
            <person name="Barry K.W."/>
            <person name="Bonito G."/>
            <person name="Buee M."/>
            <person name="Carver A."/>
            <person name="Chen C."/>
            <person name="Cichocki N."/>
            <person name="Clum A."/>
            <person name="Culley D."/>
            <person name="Crous P.W."/>
            <person name="Fauchery L."/>
            <person name="Girlanda M."/>
            <person name="Hayes R."/>
            <person name="Keri Z."/>
            <person name="LaButti K."/>
            <person name="Lipzen A."/>
            <person name="Lombard V."/>
            <person name="Magnuson J."/>
            <person name="Maillard F."/>
            <person name="Morin E."/>
            <person name="Murat C."/>
            <person name="Nolan M."/>
            <person name="Ohm R."/>
            <person name="Pangilinan J."/>
            <person name="Pereira M."/>
            <person name="Perotto S."/>
            <person name="Peter M."/>
            <person name="Riley R."/>
            <person name="Sitrit Y."/>
            <person name="Stielow B."/>
            <person name="Szollosi G."/>
            <person name="Zifcakova L."/>
            <person name="Stursova M."/>
            <person name="Spatafora J.W."/>
            <person name="Tedersoo L."/>
            <person name="Vaario L.-M."/>
            <person name="Yamada A."/>
            <person name="Yan M."/>
            <person name="Wang P."/>
            <person name="Xu J."/>
            <person name="Bruns T."/>
            <person name="Baldrian P."/>
            <person name="Vilgalys R."/>
            <person name="Henrissat B."/>
            <person name="Grigoriev I.V."/>
            <person name="Hibbett D."/>
            <person name="Nagy L.G."/>
            <person name="Martin F.M."/>
        </authorList>
    </citation>
    <scope>NUCLEOTIDE SEQUENCE</scope>
    <source>
        <strain evidence="2">Prilba</strain>
    </source>
</reference>
<feature type="region of interest" description="Disordered" evidence="1">
    <location>
        <begin position="117"/>
        <end position="147"/>
    </location>
</feature>
<accession>A0A9P5MXM7</accession>
<evidence type="ECO:0000313" key="3">
    <source>
        <dbReference type="Proteomes" id="UP000759537"/>
    </source>
</evidence>
<protein>
    <recommendedName>
        <fullName evidence="4">Pentatricopeptide repeat-containing protein</fullName>
    </recommendedName>
</protein>
<dbReference type="Gene3D" id="1.25.40.10">
    <property type="entry name" value="Tetratricopeptide repeat domain"/>
    <property type="match status" value="1"/>
</dbReference>
<comment type="caution">
    <text evidence="2">The sequence shown here is derived from an EMBL/GenBank/DDBJ whole genome shotgun (WGS) entry which is preliminary data.</text>
</comment>
<proteinExistence type="predicted"/>
<organism evidence="2 3">
    <name type="scientific">Russula ochroleuca</name>
    <dbReference type="NCBI Taxonomy" id="152965"/>
    <lineage>
        <taxon>Eukaryota</taxon>
        <taxon>Fungi</taxon>
        <taxon>Dikarya</taxon>
        <taxon>Basidiomycota</taxon>
        <taxon>Agaricomycotina</taxon>
        <taxon>Agaricomycetes</taxon>
        <taxon>Russulales</taxon>
        <taxon>Russulaceae</taxon>
        <taxon>Russula</taxon>
    </lineage>
</organism>